<evidence type="ECO:0000256" key="1">
    <source>
        <dbReference type="ARBA" id="ARBA00008027"/>
    </source>
</evidence>
<keyword evidence="4" id="KW-1185">Reference proteome</keyword>
<comment type="caution">
    <text evidence="3">The sequence shown here is derived from an EMBL/GenBank/DDBJ whole genome shotgun (WGS) entry which is preliminary data.</text>
</comment>
<dbReference type="AlphaFoldDB" id="G2E7M2"/>
<dbReference type="Pfam" id="PF04319">
    <property type="entry name" value="NifZ"/>
    <property type="match status" value="1"/>
</dbReference>
<dbReference type="GO" id="GO:0009399">
    <property type="term" value="P:nitrogen fixation"/>
    <property type="evidence" value="ECO:0007669"/>
    <property type="project" value="InterPro"/>
</dbReference>
<sequence length="160" mass="17936">MRPQYEYGDEVRVVRNVRNDGTFPGESTGTLLVRRGSTGFVKDVGTFLQDQIIYSVHFLDADRIVGCREEELIPVDAPWVPSRFEFRDKVATRIPLGIQGQVLVETGEIGEVIKVVRDHPDGVAYHVHFPDRNTLLVPETALTESEPAIKDTDTEDSSEP</sequence>
<dbReference type="Proteomes" id="UP000004200">
    <property type="component" value="Unassembled WGS sequence"/>
</dbReference>
<gene>
    <name evidence="3" type="ORF">ThidrDRAFT_4285</name>
</gene>
<keyword evidence="2" id="KW-0535">Nitrogen fixation</keyword>
<protein>
    <submittedName>
        <fullName evidence="3">NifZ family protein</fullName>
    </submittedName>
</protein>
<dbReference type="eggNOG" id="COG0760">
    <property type="taxonomic scope" value="Bacteria"/>
</dbReference>
<evidence type="ECO:0000313" key="3">
    <source>
        <dbReference type="EMBL" id="EGV27906.1"/>
    </source>
</evidence>
<name>G2E7M2_9GAMM</name>
<dbReference type="RefSeq" id="WP_007042998.1">
    <property type="nucleotide sequence ID" value="NZ_AFWT01000053.1"/>
</dbReference>
<comment type="similarity">
    <text evidence="1">Belongs to the NifZ family.</text>
</comment>
<dbReference type="OrthoDB" id="9801083at2"/>
<dbReference type="EMBL" id="AFWT01000053">
    <property type="protein sequence ID" value="EGV27906.1"/>
    <property type="molecule type" value="Genomic_DNA"/>
</dbReference>
<proteinExistence type="inferred from homology"/>
<evidence type="ECO:0000313" key="4">
    <source>
        <dbReference type="Proteomes" id="UP000004200"/>
    </source>
</evidence>
<organism evidence="3 4">
    <name type="scientific">Thiorhodococcus drewsii AZ1</name>
    <dbReference type="NCBI Taxonomy" id="765913"/>
    <lineage>
        <taxon>Bacteria</taxon>
        <taxon>Pseudomonadati</taxon>
        <taxon>Pseudomonadota</taxon>
        <taxon>Gammaproteobacteria</taxon>
        <taxon>Chromatiales</taxon>
        <taxon>Chromatiaceae</taxon>
        <taxon>Thiorhodococcus</taxon>
    </lineage>
</organism>
<reference evidence="3 4" key="1">
    <citation type="submission" date="2011-06" db="EMBL/GenBank/DDBJ databases">
        <title>The draft genome of Thiorhodococcus drewsii AZ1.</title>
        <authorList>
            <consortium name="US DOE Joint Genome Institute (JGI-PGF)"/>
            <person name="Lucas S."/>
            <person name="Han J."/>
            <person name="Lapidus A."/>
            <person name="Cheng J.-F."/>
            <person name="Goodwin L."/>
            <person name="Pitluck S."/>
            <person name="Peters L."/>
            <person name="Land M.L."/>
            <person name="Hauser L."/>
            <person name="Vogl K."/>
            <person name="Liu Z."/>
            <person name="Imhoff J."/>
            <person name="Thiel V."/>
            <person name="Frigaard N.-U."/>
            <person name="Bryant D.A."/>
            <person name="Woyke T.J."/>
        </authorList>
    </citation>
    <scope>NUCLEOTIDE SEQUENCE [LARGE SCALE GENOMIC DNA]</scope>
    <source>
        <strain evidence="3 4">AZ1</strain>
    </source>
</reference>
<dbReference type="PATRIC" id="fig|765913.3.peg.4359"/>
<accession>G2E7M2</accession>
<dbReference type="InterPro" id="IPR007415">
    <property type="entry name" value="Nitrogenase_MoFe_mat_NifZ"/>
</dbReference>
<dbReference type="STRING" id="765913.ThidrDRAFT_4285"/>
<evidence type="ECO:0000256" key="2">
    <source>
        <dbReference type="ARBA" id="ARBA00023231"/>
    </source>
</evidence>